<organism evidence="1 2">
    <name type="scientific">Coptis chinensis</name>
    <dbReference type="NCBI Taxonomy" id="261450"/>
    <lineage>
        <taxon>Eukaryota</taxon>
        <taxon>Viridiplantae</taxon>
        <taxon>Streptophyta</taxon>
        <taxon>Embryophyta</taxon>
        <taxon>Tracheophyta</taxon>
        <taxon>Spermatophyta</taxon>
        <taxon>Magnoliopsida</taxon>
        <taxon>Ranunculales</taxon>
        <taxon>Ranunculaceae</taxon>
        <taxon>Coptidoideae</taxon>
        <taxon>Coptis</taxon>
    </lineage>
</organism>
<proteinExistence type="predicted"/>
<comment type="caution">
    <text evidence="1">The sequence shown here is derived from an EMBL/GenBank/DDBJ whole genome shotgun (WGS) entry which is preliminary data.</text>
</comment>
<gene>
    <name evidence="1" type="ORF">IFM89_006960</name>
</gene>
<dbReference type="AlphaFoldDB" id="A0A835LHR9"/>
<sequence>MELSARPFLCRRKMNCPVDNNVFHPLLQVQLARTLTNAKQRFKRLERPLAGKRFESCILQRVLLSRNTLLNQLITAYLTPSNCLWPRCLIREASDVRSPCGKGFGPSRSLAELGRTCDSSHENPLLSLGGSDDRFSILIFASQPRTVELRNWIIRNSTCSATPDGGEKSDVVYQ</sequence>
<dbReference type="EMBL" id="JADFTS010000007">
    <property type="protein sequence ID" value="KAF9596033.1"/>
    <property type="molecule type" value="Genomic_DNA"/>
</dbReference>
<protein>
    <submittedName>
        <fullName evidence="1">Uncharacterized protein</fullName>
    </submittedName>
</protein>
<evidence type="ECO:0000313" key="2">
    <source>
        <dbReference type="Proteomes" id="UP000631114"/>
    </source>
</evidence>
<reference evidence="1 2" key="1">
    <citation type="submission" date="2020-10" db="EMBL/GenBank/DDBJ databases">
        <title>The Coptis chinensis genome and diversification of protoberbering-type alkaloids.</title>
        <authorList>
            <person name="Wang B."/>
            <person name="Shu S."/>
            <person name="Song C."/>
            <person name="Liu Y."/>
        </authorList>
    </citation>
    <scope>NUCLEOTIDE SEQUENCE [LARGE SCALE GENOMIC DNA]</scope>
    <source>
        <strain evidence="1">HL-2020</strain>
        <tissue evidence="1">Leaf</tissue>
    </source>
</reference>
<evidence type="ECO:0000313" key="1">
    <source>
        <dbReference type="EMBL" id="KAF9596033.1"/>
    </source>
</evidence>
<accession>A0A835LHR9</accession>
<dbReference type="Proteomes" id="UP000631114">
    <property type="component" value="Unassembled WGS sequence"/>
</dbReference>
<name>A0A835LHR9_9MAGN</name>
<keyword evidence="2" id="KW-1185">Reference proteome</keyword>